<dbReference type="PANTHER" id="PTHR33376">
    <property type="match status" value="1"/>
</dbReference>
<name>A0A662ZD73_9GAMM</name>
<evidence type="ECO:0000256" key="2">
    <source>
        <dbReference type="SAM" id="SignalP"/>
    </source>
</evidence>
<dbReference type="GO" id="GO:0055085">
    <property type="term" value="P:transmembrane transport"/>
    <property type="evidence" value="ECO:0007669"/>
    <property type="project" value="InterPro"/>
</dbReference>
<dbReference type="Gene3D" id="3.40.190.170">
    <property type="entry name" value="Bacterial extracellular solute-binding protein, family 7"/>
    <property type="match status" value="1"/>
</dbReference>
<dbReference type="EMBL" id="FOSF01000049">
    <property type="protein sequence ID" value="SFK28977.1"/>
    <property type="molecule type" value="Genomic_DNA"/>
</dbReference>
<dbReference type="SUPFAM" id="SSF53850">
    <property type="entry name" value="Periplasmic binding protein-like II"/>
    <property type="match status" value="1"/>
</dbReference>
<evidence type="ECO:0000313" key="4">
    <source>
        <dbReference type="Proteomes" id="UP000243374"/>
    </source>
</evidence>
<feature type="chain" id="PRO_5024868805" evidence="2">
    <location>
        <begin position="26"/>
        <end position="331"/>
    </location>
</feature>
<dbReference type="PANTHER" id="PTHR33376:SF2">
    <property type="entry name" value="DICARBOXYLATE-BINDING PERIPLASMIC PROTEIN"/>
    <property type="match status" value="1"/>
</dbReference>
<dbReference type="GO" id="GO:0030246">
    <property type="term" value="F:carbohydrate binding"/>
    <property type="evidence" value="ECO:0007669"/>
    <property type="project" value="TreeGrafter"/>
</dbReference>
<dbReference type="Proteomes" id="UP000243374">
    <property type="component" value="Unassembled WGS sequence"/>
</dbReference>
<dbReference type="RefSeq" id="WP_074841272.1">
    <property type="nucleotide sequence ID" value="NZ_CP047056.1"/>
</dbReference>
<dbReference type="OrthoDB" id="9771186at2"/>
<dbReference type="InterPro" id="IPR038404">
    <property type="entry name" value="TRAP_DctP_sf"/>
</dbReference>
<reference evidence="3 4" key="1">
    <citation type="submission" date="2016-10" db="EMBL/GenBank/DDBJ databases">
        <authorList>
            <person name="Varghese N."/>
            <person name="Submissions S."/>
        </authorList>
    </citation>
    <scope>NUCLEOTIDE SEQUENCE [LARGE SCALE GENOMIC DNA]</scope>
    <source>
        <strain evidence="3 4">22B</strain>
    </source>
</reference>
<organism evidence="3 4">
    <name type="scientific">Succinivibrio dextrinosolvens</name>
    <dbReference type="NCBI Taxonomy" id="83771"/>
    <lineage>
        <taxon>Bacteria</taxon>
        <taxon>Pseudomonadati</taxon>
        <taxon>Pseudomonadota</taxon>
        <taxon>Gammaproteobacteria</taxon>
        <taxon>Aeromonadales</taxon>
        <taxon>Succinivibrionaceae</taxon>
        <taxon>Succinivibrio</taxon>
    </lineage>
</organism>
<feature type="signal peptide" evidence="2">
    <location>
        <begin position="1"/>
        <end position="25"/>
    </location>
</feature>
<keyword evidence="3" id="KW-0675">Receptor</keyword>
<keyword evidence="1 2" id="KW-0732">Signal</keyword>
<proteinExistence type="predicted"/>
<evidence type="ECO:0000256" key="1">
    <source>
        <dbReference type="ARBA" id="ARBA00022729"/>
    </source>
</evidence>
<evidence type="ECO:0000313" key="3">
    <source>
        <dbReference type="EMBL" id="SFK28977.1"/>
    </source>
</evidence>
<dbReference type="InterPro" id="IPR018389">
    <property type="entry name" value="DctP_fam"/>
</dbReference>
<dbReference type="AlphaFoldDB" id="A0A662ZD73"/>
<keyword evidence="4" id="KW-1185">Reference proteome</keyword>
<dbReference type="Pfam" id="PF03480">
    <property type="entry name" value="DctP"/>
    <property type="match status" value="1"/>
</dbReference>
<dbReference type="NCBIfam" id="NF037995">
    <property type="entry name" value="TRAP_S1"/>
    <property type="match status" value="1"/>
</dbReference>
<sequence length="331" mass="37725">MNLFKYFAVFFLTAALCLPFSSAQAKTVIEVAHTQMETHPDHIALLAFKDYIEKHAGETYEVQIFPNQKAGSNEQAIELLRAGSIQFMVISTSILERYNKKYSLFSIPYLFTSENDYEKFITDPNILEELGAKNEEDGFTPLSAFTAGSRSFYAKSPIITPEDLKGKTFRVQSGFTNKDMMDFFNANEMTISFGEVYSALKKGLIDGAENNELALVEQKHGEFCKYYAYDHHQMIPDLLVGSTVFLYSIPQDDYEMFRQAALEAQKVEFALWKDSIEKAKKSAKQMGVKFMEVNVDDFRKTVTPIHEHMLKTRPEIKSLYDKARGMGSHEG</sequence>
<protein>
    <submittedName>
        <fullName evidence="3">Tripartite ATP-independent transporter solute receptor, DctP family</fullName>
    </submittedName>
</protein>
<gene>
    <name evidence="3" type="ORF">SAMN04487865_104915</name>
</gene>
<accession>A0A662ZD73</accession>